<name>T2IIH3_CROWT</name>
<accession>T2IIH3</accession>
<comment type="caution">
    <text evidence="1">The sequence shown here is derived from an EMBL/GenBank/DDBJ whole genome shotgun (WGS) entry which is preliminary data.</text>
</comment>
<sequence>MLNFVALTTVVRFVLDFFGGHSSINNILGSIVFMILTQNF</sequence>
<organism evidence="1 2">
    <name type="scientific">Crocosphaera watsonii WH 8502</name>
    <dbReference type="NCBI Taxonomy" id="423474"/>
    <lineage>
        <taxon>Bacteria</taxon>
        <taxon>Bacillati</taxon>
        <taxon>Cyanobacteriota</taxon>
        <taxon>Cyanophyceae</taxon>
        <taxon>Oscillatoriophycideae</taxon>
        <taxon>Chroococcales</taxon>
        <taxon>Aphanothecaceae</taxon>
        <taxon>Crocosphaera</taxon>
    </lineage>
</organism>
<gene>
    <name evidence="1" type="ORF">CWATWH8502_1211</name>
</gene>
<dbReference type="EMBL" id="CAQK01000697">
    <property type="protein sequence ID" value="CCQ52694.1"/>
    <property type="molecule type" value="Genomic_DNA"/>
</dbReference>
<evidence type="ECO:0000313" key="2">
    <source>
        <dbReference type="Proteomes" id="UP000018348"/>
    </source>
</evidence>
<reference evidence="1 2" key="2">
    <citation type="submission" date="2013-09" db="EMBL/GenBank/DDBJ databases">
        <title>Whole genome comparison of six Crocosphaera watsonii strains with differing phenotypes.</title>
        <authorList>
            <person name="Bench S.R."/>
            <person name="Heller P."/>
            <person name="Frank I."/>
            <person name="Arciniega M."/>
            <person name="Shilova I.N."/>
            <person name="Zehr J.P."/>
        </authorList>
    </citation>
    <scope>NUCLEOTIDE SEQUENCE [LARGE SCALE GENOMIC DNA]</scope>
    <source>
        <strain evidence="1 2">WH 8502</strain>
    </source>
</reference>
<reference evidence="1 2" key="1">
    <citation type="submission" date="2013-01" db="EMBL/GenBank/DDBJ databases">
        <authorList>
            <person name="Bench S."/>
        </authorList>
    </citation>
    <scope>NUCLEOTIDE SEQUENCE [LARGE SCALE GENOMIC DNA]</scope>
    <source>
        <strain evidence="1 2">WH 8502</strain>
    </source>
</reference>
<proteinExistence type="predicted"/>
<evidence type="ECO:0000313" key="1">
    <source>
        <dbReference type="EMBL" id="CCQ52694.1"/>
    </source>
</evidence>
<dbReference type="Proteomes" id="UP000018348">
    <property type="component" value="Unassembled WGS sequence"/>
</dbReference>
<dbReference type="AlphaFoldDB" id="T2IIH3"/>
<protein>
    <submittedName>
        <fullName evidence="1">Uncharacterized protein</fullName>
    </submittedName>
</protein>